<accession>T0ZBA8</accession>
<name>T0ZBA8_9ZZZZ</name>
<comment type="caution">
    <text evidence="1">The sequence shown here is derived from an EMBL/GenBank/DDBJ whole genome shotgun (WGS) entry which is preliminary data.</text>
</comment>
<dbReference type="EMBL" id="AUZZ01011421">
    <property type="protein sequence ID" value="EQD26269.1"/>
    <property type="molecule type" value="Genomic_DNA"/>
</dbReference>
<proteinExistence type="predicted"/>
<sequence length="354" mass="41491">MPFLVWKTVGGKKRLVLRWNRRINGKPRVVKETYIGDMNNLARMIESRSEDVNAYSLAFGITAGILMMEKEIGIRNIIDERTGHRNNGLSPGDYALIFIMNRLSDPRSKSRIHEWMQGDFSSTLYHSVTAHGFWNMMDRFSDDDMKKIKDQIREKLISLGYDDSRLFVDGSNFYTFMEENDMAKRGHNKKHRYDLNQVSYYIAANYDYIPFYGDSYPGNIPDVSTFSMIVESTLEDSTLIFDRGYNSKDNINLIRKRKYLGALIQSDHNDLMAIPVENDSFTETRKNVYGRDHRIIVYHSSKLEKKHMMTFMKRFRKVYLKVRKIMESGDSDSMEKAGYYLEAENLNDKIHFLP</sequence>
<reference evidence="1" key="1">
    <citation type="submission" date="2013-08" db="EMBL/GenBank/DDBJ databases">
        <authorList>
            <person name="Mendez C."/>
            <person name="Richter M."/>
            <person name="Ferrer M."/>
            <person name="Sanchez J."/>
        </authorList>
    </citation>
    <scope>NUCLEOTIDE SEQUENCE</scope>
</reference>
<protein>
    <submittedName>
        <fullName evidence="1">Transposase IS4 family protein</fullName>
    </submittedName>
</protein>
<gene>
    <name evidence="1" type="ORF">B2A_15715</name>
</gene>
<reference evidence="1" key="2">
    <citation type="journal article" date="2014" name="ISME J.">
        <title>Microbial stratification in low pH oxic and suboxic macroscopic growths along an acid mine drainage.</title>
        <authorList>
            <person name="Mendez-Garcia C."/>
            <person name="Mesa V."/>
            <person name="Sprenger R.R."/>
            <person name="Richter M."/>
            <person name="Diez M.S."/>
            <person name="Solano J."/>
            <person name="Bargiela R."/>
            <person name="Golyshina O.V."/>
            <person name="Manteca A."/>
            <person name="Ramos J.L."/>
            <person name="Gallego J.R."/>
            <person name="Llorente I."/>
            <person name="Martins Dos Santos V.A."/>
            <person name="Jensen O.N."/>
            <person name="Pelaez A.I."/>
            <person name="Sanchez J."/>
            <person name="Ferrer M."/>
        </authorList>
    </citation>
    <scope>NUCLEOTIDE SEQUENCE</scope>
</reference>
<dbReference type="PANTHER" id="PTHR34614">
    <property type="match status" value="1"/>
</dbReference>
<organism evidence="1">
    <name type="scientific">mine drainage metagenome</name>
    <dbReference type="NCBI Taxonomy" id="410659"/>
    <lineage>
        <taxon>unclassified sequences</taxon>
        <taxon>metagenomes</taxon>
        <taxon>ecological metagenomes</taxon>
    </lineage>
</organism>
<evidence type="ECO:0000313" key="1">
    <source>
        <dbReference type="EMBL" id="EQD26269.1"/>
    </source>
</evidence>
<dbReference type="PANTHER" id="PTHR34614:SF2">
    <property type="entry name" value="TRANSPOSASE IS4-LIKE DOMAIN-CONTAINING PROTEIN"/>
    <property type="match status" value="1"/>
</dbReference>
<dbReference type="AlphaFoldDB" id="T0ZBA8"/>